<dbReference type="PANTHER" id="PTHR21228">
    <property type="entry name" value="FAST LEU-RICH DOMAIN-CONTAINING"/>
    <property type="match status" value="1"/>
</dbReference>
<sequence length="692" mass="76640">MALCNNAALAAASAYSSISCRIERKFICARISSVLCFPSSRASNGEVGAAVIHKASHKLGTKILTLRLVAAAARRRRRVSFDLGIDDDEDDDWESDVFGEFDEIGAKEEGEGVDPRNIKKSSMNTKLGLNKLKEKGDDWAEKARQRAILSIQERGLPVTSLLEERPKKKKKSRKKKQNGNGKLDISLKSQFDDSPSTYAAKFEPPMDNPLTSALGSGEGFRGLAGLGNYWKSLGYSTREIRIQEDARPNEVELLIEDDSELVKPGMKGRISNGPQRSSRVRRQDDFDLNRSLVEACSANEVLTVVSNVLESSPWRQGECSLSPMNISTALHRIAKHMELESMPRSDRLVMARQKTMAILVSAAIESLPHCSAQSISNISWALSKIGGSSMYWMEMDLLAQTAMSNVSDLKPQHLANIAGAFASMQHSVPTLFEVLEQMACSLRPKFQAQELTQLLWAFASLNEPANVFLDSLDSDFEGKASGTSGTSGAETYFNSFTLSELCSLSWSYTVLNELKRPSFYLIWHEIVKRSIGDSIEVQELAGQSVQLSQLHQTSQSLELEYPELGLRPGESLGALARSEWERQKGGKMSTSTTQKDVEMLLVSTGRRWVSEYSAASHSLDLALVEERIAIEIDGPTHFARNTGTALGHTVLKQRQLTAAGWTVLSIPHLEWDELFGEEEQMAYLRSLLRDHL</sequence>
<evidence type="ECO:0000259" key="2">
    <source>
        <dbReference type="PROSITE" id="PS51286"/>
    </source>
</evidence>
<accession>A0ABD1ZEI0</accession>
<name>A0ABD1ZEI0_9MARC</name>
<proteinExistence type="predicted"/>
<feature type="compositionally biased region" description="Basic residues" evidence="1">
    <location>
        <begin position="167"/>
        <end position="177"/>
    </location>
</feature>
<protein>
    <recommendedName>
        <fullName evidence="2">RAP domain-containing protein</fullName>
    </recommendedName>
</protein>
<comment type="caution">
    <text evidence="3">The sequence shown here is derived from an EMBL/GenBank/DDBJ whole genome shotgun (WGS) entry which is preliminary data.</text>
</comment>
<dbReference type="EMBL" id="JBHFFA010000002">
    <property type="protein sequence ID" value="KAL2645349.1"/>
    <property type="molecule type" value="Genomic_DNA"/>
</dbReference>
<dbReference type="SMART" id="SM00952">
    <property type="entry name" value="RAP"/>
    <property type="match status" value="1"/>
</dbReference>
<organism evidence="3 4">
    <name type="scientific">Riccia fluitans</name>
    <dbReference type="NCBI Taxonomy" id="41844"/>
    <lineage>
        <taxon>Eukaryota</taxon>
        <taxon>Viridiplantae</taxon>
        <taxon>Streptophyta</taxon>
        <taxon>Embryophyta</taxon>
        <taxon>Marchantiophyta</taxon>
        <taxon>Marchantiopsida</taxon>
        <taxon>Marchantiidae</taxon>
        <taxon>Marchantiales</taxon>
        <taxon>Ricciaceae</taxon>
        <taxon>Riccia</taxon>
    </lineage>
</organism>
<evidence type="ECO:0000313" key="4">
    <source>
        <dbReference type="Proteomes" id="UP001605036"/>
    </source>
</evidence>
<gene>
    <name evidence="3" type="ORF">R1flu_012936</name>
</gene>
<dbReference type="PANTHER" id="PTHR21228:SF40">
    <property type="entry name" value="LD45607P"/>
    <property type="match status" value="1"/>
</dbReference>
<evidence type="ECO:0000313" key="3">
    <source>
        <dbReference type="EMBL" id="KAL2645349.1"/>
    </source>
</evidence>
<dbReference type="InterPro" id="IPR013584">
    <property type="entry name" value="RAP"/>
</dbReference>
<evidence type="ECO:0000256" key="1">
    <source>
        <dbReference type="SAM" id="MobiDB-lite"/>
    </source>
</evidence>
<feature type="domain" description="RAP" evidence="2">
    <location>
        <begin position="628"/>
        <end position="686"/>
    </location>
</feature>
<feature type="region of interest" description="Disordered" evidence="1">
    <location>
        <begin position="160"/>
        <end position="190"/>
    </location>
</feature>
<dbReference type="Proteomes" id="UP001605036">
    <property type="component" value="Unassembled WGS sequence"/>
</dbReference>
<dbReference type="AlphaFoldDB" id="A0ABD1ZEI0"/>
<keyword evidence="4" id="KW-1185">Reference proteome</keyword>
<dbReference type="PROSITE" id="PS51286">
    <property type="entry name" value="RAP"/>
    <property type="match status" value="1"/>
</dbReference>
<dbReference type="Pfam" id="PF08373">
    <property type="entry name" value="RAP"/>
    <property type="match status" value="1"/>
</dbReference>
<reference evidence="3 4" key="1">
    <citation type="submission" date="2024-09" db="EMBL/GenBank/DDBJ databases">
        <title>Chromosome-scale assembly of Riccia fluitans.</title>
        <authorList>
            <person name="Paukszto L."/>
            <person name="Sawicki J."/>
            <person name="Karawczyk K."/>
            <person name="Piernik-Szablinska J."/>
            <person name="Szczecinska M."/>
            <person name="Mazdziarz M."/>
        </authorList>
    </citation>
    <scope>NUCLEOTIDE SEQUENCE [LARGE SCALE GENOMIC DNA]</scope>
    <source>
        <strain evidence="3">Rf_01</strain>
        <tissue evidence="3">Aerial parts of the thallus</tissue>
    </source>
</reference>
<dbReference type="InterPro" id="IPR050870">
    <property type="entry name" value="FAST_kinase"/>
</dbReference>